<dbReference type="SUPFAM" id="SSF55729">
    <property type="entry name" value="Acyl-CoA N-acyltransferases (Nat)"/>
    <property type="match status" value="1"/>
</dbReference>
<dbReference type="InterPro" id="IPR000182">
    <property type="entry name" value="GNAT_dom"/>
</dbReference>
<dbReference type="EMBL" id="RWKW01000035">
    <property type="protein sequence ID" value="RST86468.1"/>
    <property type="molecule type" value="Genomic_DNA"/>
</dbReference>
<dbReference type="Gene3D" id="3.40.630.30">
    <property type="match status" value="1"/>
</dbReference>
<dbReference type="PANTHER" id="PTHR43792:SF1">
    <property type="entry name" value="N-ACETYLTRANSFERASE DOMAIN-CONTAINING PROTEIN"/>
    <property type="match status" value="1"/>
</dbReference>
<comment type="caution">
    <text evidence="2">The sequence shown here is derived from an EMBL/GenBank/DDBJ whole genome shotgun (WGS) entry which is preliminary data.</text>
</comment>
<evidence type="ECO:0000313" key="2">
    <source>
        <dbReference type="EMBL" id="RST86468.1"/>
    </source>
</evidence>
<dbReference type="Pfam" id="PF13302">
    <property type="entry name" value="Acetyltransf_3"/>
    <property type="match status" value="1"/>
</dbReference>
<evidence type="ECO:0000259" key="1">
    <source>
        <dbReference type="PROSITE" id="PS51186"/>
    </source>
</evidence>
<dbReference type="AlphaFoldDB" id="A0A3R9ZS81"/>
<sequence length="184" mass="20751">MTPIRTERLVLRNWEDRDRALFHRINSDDEVMKFFGFRRTRAGSDAMMDRLSIDIASRGFGLCAAEIAQTGETIGFVGLNPAALDGILPDDAVEIGWRLAPEYWRKGYAAEGARAWLGFAFRTLGLDEVVSFAVWNNVRSIAVMERIGMRHDPSGDFDHPRVASPSLKPHVLYRLNQADWQQGA</sequence>
<keyword evidence="3" id="KW-1185">Reference proteome</keyword>
<dbReference type="RefSeq" id="WP_126699939.1">
    <property type="nucleotide sequence ID" value="NZ_RWKW01000035.1"/>
</dbReference>
<dbReference type="Proteomes" id="UP000278398">
    <property type="component" value="Unassembled WGS sequence"/>
</dbReference>
<proteinExistence type="predicted"/>
<reference evidence="2 3" key="1">
    <citation type="submission" date="2018-12" db="EMBL/GenBank/DDBJ databases">
        <title>Mesorhizobium carbonis sp. nov., isolated from coal mine water.</title>
        <authorList>
            <person name="Xin W."/>
            <person name="Xu Z."/>
            <person name="Xiang F."/>
            <person name="Zhang J."/>
            <person name="Xi L."/>
            <person name="Liu J."/>
        </authorList>
    </citation>
    <scope>NUCLEOTIDE SEQUENCE [LARGE SCALE GENOMIC DNA]</scope>
    <source>
        <strain evidence="2 3">B2.3</strain>
    </source>
</reference>
<feature type="domain" description="N-acetyltransferase" evidence="1">
    <location>
        <begin position="9"/>
        <end position="178"/>
    </location>
</feature>
<gene>
    <name evidence="2" type="ORF">EJC49_10825</name>
</gene>
<accession>A0A3R9ZS81</accession>
<name>A0A3R9ZS81_9HYPH</name>
<dbReference type="PROSITE" id="PS51186">
    <property type="entry name" value="GNAT"/>
    <property type="match status" value="1"/>
</dbReference>
<dbReference type="GO" id="GO:0016747">
    <property type="term" value="F:acyltransferase activity, transferring groups other than amino-acyl groups"/>
    <property type="evidence" value="ECO:0007669"/>
    <property type="project" value="InterPro"/>
</dbReference>
<evidence type="ECO:0000313" key="3">
    <source>
        <dbReference type="Proteomes" id="UP000278398"/>
    </source>
</evidence>
<protein>
    <submittedName>
        <fullName evidence="2">N-acetyltransferase</fullName>
    </submittedName>
</protein>
<dbReference type="InterPro" id="IPR051531">
    <property type="entry name" value="N-acetyltransferase"/>
</dbReference>
<keyword evidence="2" id="KW-0808">Transferase</keyword>
<organism evidence="2 3">
    <name type="scientific">Aquibium carbonis</name>
    <dbReference type="NCBI Taxonomy" id="2495581"/>
    <lineage>
        <taxon>Bacteria</taxon>
        <taxon>Pseudomonadati</taxon>
        <taxon>Pseudomonadota</taxon>
        <taxon>Alphaproteobacteria</taxon>
        <taxon>Hyphomicrobiales</taxon>
        <taxon>Phyllobacteriaceae</taxon>
        <taxon>Aquibium</taxon>
    </lineage>
</organism>
<dbReference type="PANTHER" id="PTHR43792">
    <property type="entry name" value="GNAT FAMILY, PUTATIVE (AFU_ORTHOLOGUE AFUA_3G00765)-RELATED-RELATED"/>
    <property type="match status" value="1"/>
</dbReference>
<dbReference type="InterPro" id="IPR016181">
    <property type="entry name" value="Acyl_CoA_acyltransferase"/>
</dbReference>
<dbReference type="OrthoDB" id="6293260at2"/>